<feature type="region of interest" description="Disordered" evidence="1">
    <location>
        <begin position="1"/>
        <end position="49"/>
    </location>
</feature>
<evidence type="ECO:0000313" key="2">
    <source>
        <dbReference type="EMBL" id="CAA9396897.1"/>
    </source>
</evidence>
<feature type="non-terminal residue" evidence="2">
    <location>
        <position position="49"/>
    </location>
</feature>
<protein>
    <submittedName>
        <fullName evidence="2">Uncharacterized protein</fullName>
    </submittedName>
</protein>
<accession>A0A6J4NZM9</accession>
<sequence>AAAQHEVWGGFQVRGRPAGPRGPRRPCVGGHAFPQGSKGHGPRPARHLL</sequence>
<dbReference type="EMBL" id="CADCUZ010000019">
    <property type="protein sequence ID" value="CAA9396897.1"/>
    <property type="molecule type" value="Genomic_DNA"/>
</dbReference>
<organism evidence="2">
    <name type="scientific">uncultured Rubrobacteraceae bacterium</name>
    <dbReference type="NCBI Taxonomy" id="349277"/>
    <lineage>
        <taxon>Bacteria</taxon>
        <taxon>Bacillati</taxon>
        <taxon>Actinomycetota</taxon>
        <taxon>Rubrobacteria</taxon>
        <taxon>Rubrobacterales</taxon>
        <taxon>Rubrobacteraceae</taxon>
        <taxon>environmental samples</taxon>
    </lineage>
</organism>
<evidence type="ECO:0000256" key="1">
    <source>
        <dbReference type="SAM" id="MobiDB-lite"/>
    </source>
</evidence>
<feature type="compositionally biased region" description="Basic residues" evidence="1">
    <location>
        <begin position="40"/>
        <end position="49"/>
    </location>
</feature>
<dbReference type="AlphaFoldDB" id="A0A6J4NZM9"/>
<reference evidence="2" key="1">
    <citation type="submission" date="2020-02" db="EMBL/GenBank/DDBJ databases">
        <authorList>
            <person name="Meier V. D."/>
        </authorList>
    </citation>
    <scope>NUCLEOTIDE SEQUENCE</scope>
    <source>
        <strain evidence="2">AVDCRST_MAG55</strain>
    </source>
</reference>
<proteinExistence type="predicted"/>
<name>A0A6J4NZM9_9ACTN</name>
<gene>
    <name evidence="2" type="ORF">AVDCRST_MAG55-435</name>
</gene>
<feature type="non-terminal residue" evidence="2">
    <location>
        <position position="1"/>
    </location>
</feature>
<feature type="compositionally biased region" description="Low complexity" evidence="1">
    <location>
        <begin position="14"/>
        <end position="30"/>
    </location>
</feature>